<dbReference type="GO" id="GO:0020037">
    <property type="term" value="F:heme binding"/>
    <property type="evidence" value="ECO:0007669"/>
    <property type="project" value="InterPro"/>
</dbReference>
<dbReference type="SUPFAM" id="SSF46626">
    <property type="entry name" value="Cytochrome c"/>
    <property type="match status" value="1"/>
</dbReference>
<keyword evidence="3" id="KW-0408">Iron</keyword>
<gene>
    <name evidence="5" type="ORF">MNBD_ALPHA08-2525</name>
</gene>
<protein>
    <recommendedName>
        <fullName evidence="4">Cytochrome c domain-containing protein</fullName>
    </recommendedName>
</protein>
<keyword evidence="2" id="KW-0479">Metal-binding</keyword>
<dbReference type="InterPro" id="IPR009056">
    <property type="entry name" value="Cyt_c-like_dom"/>
</dbReference>
<evidence type="ECO:0000256" key="2">
    <source>
        <dbReference type="ARBA" id="ARBA00022723"/>
    </source>
</evidence>
<dbReference type="InterPro" id="IPR036909">
    <property type="entry name" value="Cyt_c-like_dom_sf"/>
</dbReference>
<keyword evidence="1" id="KW-0349">Heme</keyword>
<evidence type="ECO:0000256" key="1">
    <source>
        <dbReference type="ARBA" id="ARBA00022617"/>
    </source>
</evidence>
<feature type="domain" description="Cytochrome c" evidence="4">
    <location>
        <begin position="23"/>
        <end position="74"/>
    </location>
</feature>
<feature type="non-terminal residue" evidence="5">
    <location>
        <position position="74"/>
    </location>
</feature>
<evidence type="ECO:0000313" key="5">
    <source>
        <dbReference type="EMBL" id="VAV89416.1"/>
    </source>
</evidence>
<name>A0A3B0RKY0_9ZZZZ</name>
<proteinExistence type="predicted"/>
<reference evidence="5" key="1">
    <citation type="submission" date="2018-06" db="EMBL/GenBank/DDBJ databases">
        <authorList>
            <person name="Zhirakovskaya E."/>
        </authorList>
    </citation>
    <scope>NUCLEOTIDE SEQUENCE</scope>
</reference>
<dbReference type="GO" id="GO:0009055">
    <property type="term" value="F:electron transfer activity"/>
    <property type="evidence" value="ECO:0007669"/>
    <property type="project" value="InterPro"/>
</dbReference>
<dbReference type="EMBL" id="UOEC01000060">
    <property type="protein sequence ID" value="VAV89416.1"/>
    <property type="molecule type" value="Genomic_DNA"/>
</dbReference>
<organism evidence="5">
    <name type="scientific">hydrothermal vent metagenome</name>
    <dbReference type="NCBI Taxonomy" id="652676"/>
    <lineage>
        <taxon>unclassified sequences</taxon>
        <taxon>metagenomes</taxon>
        <taxon>ecological metagenomes</taxon>
    </lineage>
</organism>
<sequence length="74" mass="8109">MKKVAFITVFAGLFSQPGMADDGSVDEGRKISQANCTRCHVVGDYNPNGGISSTPSFQLMVNALKDYQERFNTF</sequence>
<evidence type="ECO:0000256" key="3">
    <source>
        <dbReference type="ARBA" id="ARBA00023004"/>
    </source>
</evidence>
<evidence type="ECO:0000259" key="4">
    <source>
        <dbReference type="PROSITE" id="PS51007"/>
    </source>
</evidence>
<dbReference type="PROSITE" id="PS51007">
    <property type="entry name" value="CYTC"/>
    <property type="match status" value="1"/>
</dbReference>
<accession>A0A3B0RKY0</accession>
<dbReference type="GO" id="GO:0046872">
    <property type="term" value="F:metal ion binding"/>
    <property type="evidence" value="ECO:0007669"/>
    <property type="project" value="UniProtKB-KW"/>
</dbReference>
<dbReference type="AlphaFoldDB" id="A0A3B0RKY0"/>